<dbReference type="Gene3D" id="1.20.1740.10">
    <property type="entry name" value="Amino acid/polyamine transporter I"/>
    <property type="match status" value="1"/>
</dbReference>
<evidence type="ECO:0000313" key="7">
    <source>
        <dbReference type="EMBL" id="KAJ8661416.1"/>
    </source>
</evidence>
<feature type="transmembrane region" description="Helical" evidence="6">
    <location>
        <begin position="221"/>
        <end position="240"/>
    </location>
</feature>
<keyword evidence="8" id="KW-1185">Reference proteome</keyword>
<dbReference type="PIRSF" id="PIRSF006060">
    <property type="entry name" value="AA_transporter"/>
    <property type="match status" value="1"/>
</dbReference>
<dbReference type="GO" id="GO:0015171">
    <property type="term" value="F:amino acid transmembrane transporter activity"/>
    <property type="evidence" value="ECO:0007669"/>
    <property type="project" value="TreeGrafter"/>
</dbReference>
<feature type="transmembrane region" description="Helical" evidence="6">
    <location>
        <begin position="331"/>
        <end position="355"/>
    </location>
</feature>
<dbReference type="Proteomes" id="UP001234581">
    <property type="component" value="Unassembled WGS sequence"/>
</dbReference>
<feature type="transmembrane region" description="Helical" evidence="6">
    <location>
        <begin position="381"/>
        <end position="404"/>
    </location>
</feature>
<comment type="caution">
    <text evidence="7">The sequence shown here is derived from an EMBL/GenBank/DDBJ whole genome shotgun (WGS) entry which is preliminary data.</text>
</comment>
<evidence type="ECO:0000256" key="2">
    <source>
        <dbReference type="ARBA" id="ARBA00022448"/>
    </source>
</evidence>
<feature type="transmembrane region" description="Helical" evidence="6">
    <location>
        <begin position="291"/>
        <end position="310"/>
    </location>
</feature>
<feature type="transmembrane region" description="Helical" evidence="6">
    <location>
        <begin position="495"/>
        <end position="514"/>
    </location>
</feature>
<keyword evidence="3 6" id="KW-0812">Transmembrane</keyword>
<feature type="transmembrane region" description="Helical" evidence="6">
    <location>
        <begin position="520"/>
        <end position="539"/>
    </location>
</feature>
<accession>A0AAD7Y1J1</accession>
<keyword evidence="5 6" id="KW-0472">Membrane</keyword>
<dbReference type="GO" id="GO:0005886">
    <property type="term" value="C:plasma membrane"/>
    <property type="evidence" value="ECO:0007669"/>
    <property type="project" value="TreeGrafter"/>
</dbReference>
<evidence type="ECO:0000256" key="5">
    <source>
        <dbReference type="ARBA" id="ARBA00023136"/>
    </source>
</evidence>
<evidence type="ECO:0000256" key="6">
    <source>
        <dbReference type="SAM" id="Phobius"/>
    </source>
</evidence>
<evidence type="ECO:0000256" key="4">
    <source>
        <dbReference type="ARBA" id="ARBA00022989"/>
    </source>
</evidence>
<evidence type="ECO:0000313" key="8">
    <source>
        <dbReference type="Proteomes" id="UP001234581"/>
    </source>
</evidence>
<protein>
    <recommendedName>
        <fullName evidence="9">Cationic amino acid transporter</fullName>
    </recommendedName>
</protein>
<feature type="transmembrane region" description="Helical" evidence="6">
    <location>
        <begin position="247"/>
        <end position="271"/>
    </location>
</feature>
<dbReference type="PANTHER" id="PTHR43243">
    <property type="entry name" value="INNER MEMBRANE TRANSPORTER YGJI-RELATED"/>
    <property type="match status" value="1"/>
</dbReference>
<feature type="transmembrane region" description="Helical" evidence="6">
    <location>
        <begin position="433"/>
        <end position="452"/>
    </location>
</feature>
<proteinExistence type="predicted"/>
<dbReference type="RefSeq" id="XP_058346329.1">
    <property type="nucleotide sequence ID" value="XM_058482762.1"/>
</dbReference>
<feature type="transmembrane region" description="Helical" evidence="6">
    <location>
        <begin position="146"/>
        <end position="163"/>
    </location>
</feature>
<comment type="subcellular location">
    <subcellularLocation>
        <location evidence="1">Membrane</location>
        <topology evidence="1">Multi-pass membrane protein</topology>
    </subcellularLocation>
</comment>
<feature type="transmembrane region" description="Helical" evidence="6">
    <location>
        <begin position="458"/>
        <end position="479"/>
    </location>
</feature>
<dbReference type="EMBL" id="JARTCD010000008">
    <property type="protein sequence ID" value="KAJ8661416.1"/>
    <property type="molecule type" value="Genomic_DNA"/>
</dbReference>
<dbReference type="Pfam" id="PF13520">
    <property type="entry name" value="AA_permease_2"/>
    <property type="match status" value="1"/>
</dbReference>
<name>A0AAD7Y1J1_9FUNG</name>
<dbReference type="InterPro" id="IPR002293">
    <property type="entry name" value="AA/rel_permease1"/>
</dbReference>
<keyword evidence="4 6" id="KW-1133">Transmembrane helix</keyword>
<evidence type="ECO:0008006" key="9">
    <source>
        <dbReference type="Google" id="ProtNLM"/>
    </source>
</evidence>
<feature type="transmembrane region" description="Helical" evidence="6">
    <location>
        <begin position="114"/>
        <end position="134"/>
    </location>
</feature>
<dbReference type="PANTHER" id="PTHR43243:SF4">
    <property type="entry name" value="CATIONIC AMINO ACID TRANSPORTER 4"/>
    <property type="match status" value="1"/>
</dbReference>
<dbReference type="GeneID" id="83210098"/>
<organism evidence="7 8">
    <name type="scientific">Lichtheimia ornata</name>
    <dbReference type="NCBI Taxonomy" id="688661"/>
    <lineage>
        <taxon>Eukaryota</taxon>
        <taxon>Fungi</taxon>
        <taxon>Fungi incertae sedis</taxon>
        <taxon>Mucoromycota</taxon>
        <taxon>Mucoromycotina</taxon>
        <taxon>Mucoromycetes</taxon>
        <taxon>Mucorales</taxon>
        <taxon>Lichtheimiaceae</taxon>
        <taxon>Lichtheimia</taxon>
    </lineage>
</organism>
<gene>
    <name evidence="7" type="ORF">O0I10_002682</name>
</gene>
<keyword evidence="2" id="KW-0813">Transport</keyword>
<evidence type="ECO:0000256" key="3">
    <source>
        <dbReference type="ARBA" id="ARBA00022692"/>
    </source>
</evidence>
<feature type="transmembrane region" description="Helical" evidence="6">
    <location>
        <begin position="170"/>
        <end position="193"/>
    </location>
</feature>
<reference evidence="7 8" key="1">
    <citation type="submission" date="2023-03" db="EMBL/GenBank/DDBJ databases">
        <title>Genome sequence of Lichtheimia ornata CBS 291.66.</title>
        <authorList>
            <person name="Mohabir J.T."/>
            <person name="Shea T.P."/>
            <person name="Kurbessoian T."/>
            <person name="Berby B."/>
            <person name="Fontaine J."/>
            <person name="Livny J."/>
            <person name="Gnirke A."/>
            <person name="Stajich J.E."/>
            <person name="Cuomo C.A."/>
        </authorList>
    </citation>
    <scope>NUCLEOTIDE SEQUENCE [LARGE SCALE GENOMIC DNA]</scope>
    <source>
        <strain evidence="7">CBS 291.66</strain>
    </source>
</reference>
<sequence>MAEDKGYGSEIHEVEKGSEHSGGAVNFLHSIQARYAKVDPASYLRRPDESSSSYWVRRLGSLKPIELLLGEYNATPLRRYLNAFHLIFFGIGAIIGTGIFVLSGQAAANHAGPAVTISFIVAAVASSFAAMSYSELASMIPVSGSAYTYAYATMGEFVAWTLGWDLILEYMVGAATVGVGWSGYFVTFFKVAFNVEFGENWTEPPIKWQESPASIYYDEGHYFNVPGFVIVMIVTTILCIGIRQSSWVNSVIVVIKMLVVFIFVFALCGFVDRDNYSPYVPPNTTGDWHLFGAPGIFAAASTVFFAFIGFDSVTTAAMECKNPRRDLPIGIIGSLIVTTIMYVAFCTVMTGAVSYTELNVAAPPTVAVSAVEARTGKSFRWLNIVVSLGALFGLTSVMMIMLLGQSRVFFSIAKDGMLPSVFAKVHPKFKTPYVATIVVGTITAILAAILPVDLLGNMTSIGTLLAFFIVHAGVILLRFTRPDVERWFKIPGGKYLFAVFPILGMVVCVLLIAVAEVTTIWRLFVWMGIGWIIYFSYGIRKSRLHKDPIGRFAEVHAHMDPKEESRYEVQDYDYNHERM</sequence>
<evidence type="ECO:0000256" key="1">
    <source>
        <dbReference type="ARBA" id="ARBA00004141"/>
    </source>
</evidence>
<feature type="transmembrane region" description="Helical" evidence="6">
    <location>
        <begin position="83"/>
        <end position="102"/>
    </location>
</feature>
<dbReference type="AlphaFoldDB" id="A0AAD7Y1J1"/>